<feature type="domain" description="HTH rpiR-type" evidence="4">
    <location>
        <begin position="1"/>
        <end position="77"/>
    </location>
</feature>
<evidence type="ECO:0000256" key="3">
    <source>
        <dbReference type="ARBA" id="ARBA00023163"/>
    </source>
</evidence>
<keyword evidence="1" id="KW-0805">Transcription regulation</keyword>
<dbReference type="GO" id="GO:1901135">
    <property type="term" value="P:carbohydrate derivative metabolic process"/>
    <property type="evidence" value="ECO:0007669"/>
    <property type="project" value="InterPro"/>
</dbReference>
<dbReference type="InterPro" id="IPR047640">
    <property type="entry name" value="RpiR-like"/>
</dbReference>
<evidence type="ECO:0000313" key="7">
    <source>
        <dbReference type="Proteomes" id="UP000184310"/>
    </source>
</evidence>
<feature type="domain" description="SIS" evidence="5">
    <location>
        <begin position="122"/>
        <end position="262"/>
    </location>
</feature>
<keyword evidence="3" id="KW-0804">Transcription</keyword>
<dbReference type="STRING" id="1121302.SAMN02745163_04322"/>
<gene>
    <name evidence="6" type="ORF">SAMN02745163_04322</name>
</gene>
<accession>A0A1M6UPM2</accession>
<organism evidence="6 7">
    <name type="scientific">Clostridium cavendishii DSM 21758</name>
    <dbReference type="NCBI Taxonomy" id="1121302"/>
    <lineage>
        <taxon>Bacteria</taxon>
        <taxon>Bacillati</taxon>
        <taxon>Bacillota</taxon>
        <taxon>Clostridia</taxon>
        <taxon>Eubacteriales</taxon>
        <taxon>Clostridiaceae</taxon>
        <taxon>Clostridium</taxon>
    </lineage>
</organism>
<dbReference type="Gene3D" id="3.40.50.10490">
    <property type="entry name" value="Glucose-6-phosphate isomerase like protein, domain 1"/>
    <property type="match status" value="1"/>
</dbReference>
<dbReference type="GO" id="GO:0097367">
    <property type="term" value="F:carbohydrate derivative binding"/>
    <property type="evidence" value="ECO:0007669"/>
    <property type="project" value="InterPro"/>
</dbReference>
<dbReference type="InterPro" id="IPR001347">
    <property type="entry name" value="SIS_dom"/>
</dbReference>
<dbReference type="RefSeq" id="WP_072993314.1">
    <property type="nucleotide sequence ID" value="NZ_FQZB01000024.1"/>
</dbReference>
<dbReference type="Pfam" id="PF01418">
    <property type="entry name" value="HTH_6"/>
    <property type="match status" value="1"/>
</dbReference>
<dbReference type="PROSITE" id="PS51464">
    <property type="entry name" value="SIS"/>
    <property type="match status" value="1"/>
</dbReference>
<keyword evidence="2" id="KW-0238">DNA-binding</keyword>
<sequence length="281" mass="31189">MNCSLLIKQIQESMTESEKKIAEYVLNNPGDVYKFSANQLGMVTETSAASVVRFAKKLGFDGLQEFKIALAKDDNITTEDVDYEYINTDDTIKEVMVKISNKNIKSINDTVVLLDEKKIEEAVRAIQNAKNIYIFGVGQSALIGMDLQYKLSRIRKNALMNLDSHLQISIAANMSEDDVAIGISYSGKTKEVYNALSKSKEKGAKCITITKFGDNPVASLGDINIQVPGVEKDLRVGAISSRIAQLTIIDILFIGVAKDNFPMVDKYLKETRNMVEDLKLK</sequence>
<dbReference type="PROSITE" id="PS51071">
    <property type="entry name" value="HTH_RPIR"/>
    <property type="match status" value="1"/>
</dbReference>
<protein>
    <submittedName>
        <fullName evidence="6">Transcriptional regulator, RpiR family</fullName>
    </submittedName>
</protein>
<dbReference type="SUPFAM" id="SSF53697">
    <property type="entry name" value="SIS domain"/>
    <property type="match status" value="1"/>
</dbReference>
<dbReference type="Gene3D" id="1.10.10.10">
    <property type="entry name" value="Winged helix-like DNA-binding domain superfamily/Winged helix DNA-binding domain"/>
    <property type="match status" value="1"/>
</dbReference>
<dbReference type="InterPro" id="IPR035472">
    <property type="entry name" value="RpiR-like_SIS"/>
</dbReference>
<dbReference type="Proteomes" id="UP000184310">
    <property type="component" value="Unassembled WGS sequence"/>
</dbReference>
<dbReference type="OrthoDB" id="3684496at2"/>
<dbReference type="EMBL" id="FQZB01000024">
    <property type="protein sequence ID" value="SHK71157.1"/>
    <property type="molecule type" value="Genomic_DNA"/>
</dbReference>
<dbReference type="InterPro" id="IPR036388">
    <property type="entry name" value="WH-like_DNA-bd_sf"/>
</dbReference>
<dbReference type="PANTHER" id="PTHR30514">
    <property type="entry name" value="GLUCOKINASE"/>
    <property type="match status" value="1"/>
</dbReference>
<evidence type="ECO:0000313" key="6">
    <source>
        <dbReference type="EMBL" id="SHK71157.1"/>
    </source>
</evidence>
<dbReference type="InterPro" id="IPR046348">
    <property type="entry name" value="SIS_dom_sf"/>
</dbReference>
<dbReference type="InterPro" id="IPR000281">
    <property type="entry name" value="HTH_RpiR"/>
</dbReference>
<keyword evidence="7" id="KW-1185">Reference proteome</keyword>
<dbReference type="SUPFAM" id="SSF46689">
    <property type="entry name" value="Homeodomain-like"/>
    <property type="match status" value="1"/>
</dbReference>
<evidence type="ECO:0000256" key="2">
    <source>
        <dbReference type="ARBA" id="ARBA00023125"/>
    </source>
</evidence>
<dbReference type="Pfam" id="PF01380">
    <property type="entry name" value="SIS"/>
    <property type="match status" value="1"/>
</dbReference>
<evidence type="ECO:0000259" key="5">
    <source>
        <dbReference type="PROSITE" id="PS51464"/>
    </source>
</evidence>
<name>A0A1M6UPM2_9CLOT</name>
<evidence type="ECO:0000256" key="1">
    <source>
        <dbReference type="ARBA" id="ARBA00023015"/>
    </source>
</evidence>
<dbReference type="AlphaFoldDB" id="A0A1M6UPM2"/>
<dbReference type="CDD" id="cd05013">
    <property type="entry name" value="SIS_RpiR"/>
    <property type="match status" value="1"/>
</dbReference>
<dbReference type="GO" id="GO:0003677">
    <property type="term" value="F:DNA binding"/>
    <property type="evidence" value="ECO:0007669"/>
    <property type="project" value="UniProtKB-KW"/>
</dbReference>
<dbReference type="InterPro" id="IPR009057">
    <property type="entry name" value="Homeodomain-like_sf"/>
</dbReference>
<evidence type="ECO:0000259" key="4">
    <source>
        <dbReference type="PROSITE" id="PS51071"/>
    </source>
</evidence>
<dbReference type="GO" id="GO:0003700">
    <property type="term" value="F:DNA-binding transcription factor activity"/>
    <property type="evidence" value="ECO:0007669"/>
    <property type="project" value="InterPro"/>
</dbReference>
<proteinExistence type="predicted"/>
<reference evidence="6 7" key="1">
    <citation type="submission" date="2016-11" db="EMBL/GenBank/DDBJ databases">
        <authorList>
            <person name="Jaros S."/>
            <person name="Januszkiewicz K."/>
            <person name="Wedrychowicz H."/>
        </authorList>
    </citation>
    <scope>NUCLEOTIDE SEQUENCE [LARGE SCALE GENOMIC DNA]</scope>
    <source>
        <strain evidence="6 7">DSM 21758</strain>
    </source>
</reference>
<dbReference type="PANTHER" id="PTHR30514:SF1">
    <property type="entry name" value="HTH-TYPE TRANSCRIPTIONAL REGULATOR HEXR-RELATED"/>
    <property type="match status" value="1"/>
</dbReference>